<protein>
    <recommendedName>
        <fullName evidence="2">SGNH hydrolase-type esterase domain-containing protein</fullName>
    </recommendedName>
</protein>
<dbReference type="Pfam" id="PF13472">
    <property type="entry name" value="Lipase_GDSL_2"/>
    <property type="match status" value="1"/>
</dbReference>
<accession>A0ABQ1L2E2</accession>
<comment type="caution">
    <text evidence="3">The sequence shown here is derived from an EMBL/GenBank/DDBJ whole genome shotgun (WGS) entry which is preliminary data.</text>
</comment>
<dbReference type="EMBL" id="BMIK01000001">
    <property type="protein sequence ID" value="GGC15551.1"/>
    <property type="molecule type" value="Genomic_DNA"/>
</dbReference>
<keyword evidence="1" id="KW-1133">Transmembrane helix</keyword>
<dbReference type="InterPro" id="IPR036514">
    <property type="entry name" value="SGNH_hydro_sf"/>
</dbReference>
<organism evidence="3 4">
    <name type="scientific">Parapedobacter defluvii</name>
    <dbReference type="NCBI Taxonomy" id="2045106"/>
    <lineage>
        <taxon>Bacteria</taxon>
        <taxon>Pseudomonadati</taxon>
        <taxon>Bacteroidota</taxon>
        <taxon>Sphingobacteriia</taxon>
        <taxon>Sphingobacteriales</taxon>
        <taxon>Sphingobacteriaceae</taxon>
        <taxon>Parapedobacter</taxon>
    </lineage>
</organism>
<dbReference type="Proteomes" id="UP000597338">
    <property type="component" value="Unassembled WGS sequence"/>
</dbReference>
<dbReference type="PANTHER" id="PTHR30383:SF5">
    <property type="entry name" value="SGNH HYDROLASE-TYPE ESTERASE DOMAIN-CONTAINING PROTEIN"/>
    <property type="match status" value="1"/>
</dbReference>
<evidence type="ECO:0000256" key="1">
    <source>
        <dbReference type="SAM" id="Phobius"/>
    </source>
</evidence>
<dbReference type="InterPro" id="IPR013830">
    <property type="entry name" value="SGNH_hydro"/>
</dbReference>
<dbReference type="InterPro" id="IPR051532">
    <property type="entry name" value="Ester_Hydrolysis_Enzymes"/>
</dbReference>
<proteinExistence type="predicted"/>
<evidence type="ECO:0000313" key="3">
    <source>
        <dbReference type="EMBL" id="GGC15551.1"/>
    </source>
</evidence>
<gene>
    <name evidence="3" type="ORF">GCM10011386_04210</name>
</gene>
<reference evidence="4" key="1">
    <citation type="journal article" date="2019" name="Int. J. Syst. Evol. Microbiol.">
        <title>The Global Catalogue of Microorganisms (GCM) 10K type strain sequencing project: providing services to taxonomists for standard genome sequencing and annotation.</title>
        <authorList>
            <consortium name="The Broad Institute Genomics Platform"/>
            <consortium name="The Broad Institute Genome Sequencing Center for Infectious Disease"/>
            <person name="Wu L."/>
            <person name="Ma J."/>
        </authorList>
    </citation>
    <scope>NUCLEOTIDE SEQUENCE [LARGE SCALE GENOMIC DNA]</scope>
    <source>
        <strain evidence="4">CGMCC 1.15342</strain>
    </source>
</reference>
<sequence>MTIAKIVRNLFVGLVVLIPILWGNAKLRLPTTNRMQVAVALLYLMPFQYVQSSMHYLDGKQPKVVFMGNSITLGWETYYPELFDGGYWVNRGIAGQTTFQMLNRFEADVLAADPEIVVLMGGTNDIAGLGGSITVDSIFINITQMVELALNRQVEVALCSVLPAHEFYCCPDVRPIPKIAALNAKLSNYAKRKKLVYIDYYSLLVDERKGIGKDWTEDGVHPNRAGYAKMLPLTIASILKAYGKYAENNK</sequence>
<feature type="transmembrane region" description="Helical" evidence="1">
    <location>
        <begin position="6"/>
        <end position="25"/>
    </location>
</feature>
<dbReference type="PANTHER" id="PTHR30383">
    <property type="entry name" value="THIOESTERASE 1/PROTEASE 1/LYSOPHOSPHOLIPASE L1"/>
    <property type="match status" value="1"/>
</dbReference>
<dbReference type="SUPFAM" id="SSF52266">
    <property type="entry name" value="SGNH hydrolase"/>
    <property type="match status" value="1"/>
</dbReference>
<name>A0ABQ1L2E2_9SPHI</name>
<keyword evidence="4" id="KW-1185">Reference proteome</keyword>
<keyword evidence="1" id="KW-0812">Transmembrane</keyword>
<feature type="domain" description="SGNH hydrolase-type esterase" evidence="2">
    <location>
        <begin position="66"/>
        <end position="228"/>
    </location>
</feature>
<evidence type="ECO:0000313" key="4">
    <source>
        <dbReference type="Proteomes" id="UP000597338"/>
    </source>
</evidence>
<evidence type="ECO:0000259" key="2">
    <source>
        <dbReference type="Pfam" id="PF13472"/>
    </source>
</evidence>
<keyword evidence="1" id="KW-0472">Membrane</keyword>
<dbReference type="Gene3D" id="3.40.50.1110">
    <property type="entry name" value="SGNH hydrolase"/>
    <property type="match status" value="1"/>
</dbReference>